<dbReference type="InterPro" id="IPR036928">
    <property type="entry name" value="AS_sf"/>
</dbReference>
<reference evidence="7" key="1">
    <citation type="submission" date="2015-01" db="EMBL/GenBank/DDBJ databases">
        <authorList>
            <person name="Durling Mikael"/>
        </authorList>
    </citation>
    <scope>NUCLEOTIDE SEQUENCE</scope>
</reference>
<accession>A0A0B7K9P0</accession>
<dbReference type="EMBL" id="CDPU01000027">
    <property type="protein sequence ID" value="CEO52237.1"/>
    <property type="molecule type" value="Genomic_DNA"/>
</dbReference>
<feature type="active site" description="Acyl-ester intermediate" evidence="5">
    <location>
        <position position="190"/>
    </location>
</feature>
<name>A0A0B7K9P0_BIOOC</name>
<feature type="domain" description="Amidase" evidence="6">
    <location>
        <begin position="74"/>
        <end position="119"/>
    </location>
</feature>
<feature type="active site" description="Charge relay system" evidence="5">
    <location>
        <position position="166"/>
    </location>
</feature>
<organism evidence="7">
    <name type="scientific">Bionectria ochroleuca</name>
    <name type="common">Gliocladium roseum</name>
    <dbReference type="NCBI Taxonomy" id="29856"/>
    <lineage>
        <taxon>Eukaryota</taxon>
        <taxon>Fungi</taxon>
        <taxon>Dikarya</taxon>
        <taxon>Ascomycota</taxon>
        <taxon>Pezizomycotina</taxon>
        <taxon>Sordariomycetes</taxon>
        <taxon>Hypocreomycetidae</taxon>
        <taxon>Hypocreales</taxon>
        <taxon>Bionectriaceae</taxon>
        <taxon>Clonostachys</taxon>
    </lineage>
</organism>
<evidence type="ECO:0000256" key="1">
    <source>
        <dbReference type="ARBA" id="ARBA00001311"/>
    </source>
</evidence>
<gene>
    <name evidence="7" type="ORF">BN869_000008295_1</name>
</gene>
<dbReference type="PROSITE" id="PS00571">
    <property type="entry name" value="AMIDASES"/>
    <property type="match status" value="1"/>
</dbReference>
<comment type="catalytic activity">
    <reaction evidence="1">
        <text>a monocarboxylic acid amide + H2O = a monocarboxylate + NH4(+)</text>
        <dbReference type="Rhea" id="RHEA:12020"/>
        <dbReference type="ChEBI" id="CHEBI:15377"/>
        <dbReference type="ChEBI" id="CHEBI:28938"/>
        <dbReference type="ChEBI" id="CHEBI:35757"/>
        <dbReference type="ChEBI" id="CHEBI:83628"/>
        <dbReference type="EC" id="3.5.1.4"/>
    </reaction>
</comment>
<proteinExistence type="inferred from homology"/>
<evidence type="ECO:0000259" key="6">
    <source>
        <dbReference type="Pfam" id="PF01425"/>
    </source>
</evidence>
<dbReference type="GO" id="GO:0004040">
    <property type="term" value="F:amidase activity"/>
    <property type="evidence" value="ECO:0007669"/>
    <property type="project" value="UniProtKB-EC"/>
</dbReference>
<feature type="domain" description="Amidase" evidence="6">
    <location>
        <begin position="126"/>
        <end position="488"/>
    </location>
</feature>
<evidence type="ECO:0000256" key="3">
    <source>
        <dbReference type="ARBA" id="ARBA00012922"/>
    </source>
</evidence>
<dbReference type="AlphaFoldDB" id="A0A0B7K9P0"/>
<dbReference type="Gene3D" id="3.90.1300.10">
    <property type="entry name" value="Amidase signature (AS) domain"/>
    <property type="match status" value="2"/>
</dbReference>
<sequence>MGSSVLIQKALKIREDSIDSVLPGVTLPDPLPQNVQGIPDTILNPAELQITGYDTLEIVQRLASRELSCESVTKLAQKTVNCITELLPEHAIKRAKYLDSLPHPTGPLHGLPISIKEQFGFEKDQCGAIIFARTSQPQSVMHLETNNNIYGRTVNPFNRNLTAGGSSGGEGALVGFHGSPHGVGGDIGGSIRVPAANCGIYGFKPTPFRVGNPGGMGLIVGQEGIIRCIGPLAPSLSSIELFMKAYLGTEPWIKESYLAPLPWRPIQLPKKLKIGVMWSDGIVNPHPPITRALSLLVNSLESNPAFEIVDWKPIDHDKCWDITCALYWEDGGRRLQKVLRSGNEAPLELTQWLLEQPTIRPRTVEEALELKEARNSYRAMYNQHWLNTGKEDNHPVDAILSPVGPGCAPPHNQSKYWSYTSQWKLLEYPSVSFQVTKLDPSLDVRDDSYRPISKANEFNYELYPGPEAYEDAPASLQLIMRRYEDEKCIDILKKIEAATHDFKK</sequence>
<dbReference type="SUPFAM" id="SSF75304">
    <property type="entry name" value="Amidase signature (AS) enzymes"/>
    <property type="match status" value="1"/>
</dbReference>
<keyword evidence="4" id="KW-0378">Hydrolase</keyword>
<dbReference type="InterPro" id="IPR020556">
    <property type="entry name" value="Amidase_CS"/>
</dbReference>
<evidence type="ECO:0000256" key="5">
    <source>
        <dbReference type="PIRSR" id="PIRSR001221-1"/>
    </source>
</evidence>
<evidence type="ECO:0000256" key="4">
    <source>
        <dbReference type="ARBA" id="ARBA00022801"/>
    </source>
</evidence>
<evidence type="ECO:0000313" key="7">
    <source>
        <dbReference type="EMBL" id="CEO52237.1"/>
    </source>
</evidence>
<dbReference type="InterPro" id="IPR023631">
    <property type="entry name" value="Amidase_dom"/>
</dbReference>
<dbReference type="EC" id="3.5.1.4" evidence="3"/>
<dbReference type="Pfam" id="PF01425">
    <property type="entry name" value="Amidase"/>
    <property type="match status" value="2"/>
</dbReference>
<comment type="similarity">
    <text evidence="2">Belongs to the amidase family.</text>
</comment>
<feature type="active site" description="Charge relay system" evidence="5">
    <location>
        <position position="116"/>
    </location>
</feature>
<dbReference type="PANTHER" id="PTHR46072:SF4">
    <property type="entry name" value="AMIDASE C550.07-RELATED"/>
    <property type="match status" value="1"/>
</dbReference>
<evidence type="ECO:0000256" key="2">
    <source>
        <dbReference type="ARBA" id="ARBA00009199"/>
    </source>
</evidence>
<dbReference type="PANTHER" id="PTHR46072">
    <property type="entry name" value="AMIDASE-RELATED-RELATED"/>
    <property type="match status" value="1"/>
</dbReference>
<protein>
    <recommendedName>
        <fullName evidence="3">amidase</fullName>
        <ecNumber evidence="3">3.5.1.4</ecNumber>
    </recommendedName>
</protein>
<dbReference type="PIRSF" id="PIRSF001221">
    <property type="entry name" value="Amidase_fungi"/>
    <property type="match status" value="1"/>
</dbReference>